<dbReference type="GO" id="GO:0003676">
    <property type="term" value="F:nucleic acid binding"/>
    <property type="evidence" value="ECO:0007669"/>
    <property type="project" value="InterPro"/>
</dbReference>
<feature type="domain" description="HRDC" evidence="1">
    <location>
        <begin position="75"/>
        <end position="148"/>
    </location>
</feature>
<dbReference type="SMART" id="SM00341">
    <property type="entry name" value="HRDC"/>
    <property type="match status" value="1"/>
</dbReference>
<dbReference type="GO" id="GO:0000166">
    <property type="term" value="F:nucleotide binding"/>
    <property type="evidence" value="ECO:0007669"/>
    <property type="project" value="InterPro"/>
</dbReference>
<dbReference type="InterPro" id="IPR044876">
    <property type="entry name" value="HRDC_dom_sf"/>
</dbReference>
<gene>
    <name evidence="2" type="ORF">DQ356_07565</name>
</gene>
<protein>
    <submittedName>
        <fullName evidence="2">Aldolase</fullName>
    </submittedName>
</protein>
<dbReference type="AlphaFoldDB" id="A0A368MY35"/>
<dbReference type="Proteomes" id="UP000252172">
    <property type="component" value="Unassembled WGS sequence"/>
</dbReference>
<dbReference type="OrthoDB" id="1269055at2"/>
<comment type="caution">
    <text evidence="2">The sequence shown here is derived from an EMBL/GenBank/DDBJ whole genome shotgun (WGS) entry which is preliminary data.</text>
</comment>
<accession>A0A368MY35</accession>
<dbReference type="SUPFAM" id="SSF47819">
    <property type="entry name" value="HRDC-like"/>
    <property type="match status" value="1"/>
</dbReference>
<dbReference type="Pfam" id="PF00570">
    <property type="entry name" value="HRDC"/>
    <property type="match status" value="1"/>
</dbReference>
<dbReference type="PROSITE" id="PS50967">
    <property type="entry name" value="HRDC"/>
    <property type="match status" value="1"/>
</dbReference>
<dbReference type="Gene3D" id="1.10.150.80">
    <property type="entry name" value="HRDC domain"/>
    <property type="match status" value="1"/>
</dbReference>
<dbReference type="EMBL" id="QPIE01000005">
    <property type="protein sequence ID" value="RCU42840.1"/>
    <property type="molecule type" value="Genomic_DNA"/>
</dbReference>
<keyword evidence="3" id="KW-1185">Reference proteome</keyword>
<name>A0A368MY35_9FLAO</name>
<dbReference type="InterPro" id="IPR002121">
    <property type="entry name" value="HRDC_dom"/>
</dbReference>
<proteinExistence type="predicted"/>
<organism evidence="2 3">
    <name type="scientific">Chryseobacterium lacus</name>
    <dbReference type="NCBI Taxonomy" id="2058346"/>
    <lineage>
        <taxon>Bacteria</taxon>
        <taxon>Pseudomonadati</taxon>
        <taxon>Bacteroidota</taxon>
        <taxon>Flavobacteriia</taxon>
        <taxon>Flavobacteriales</taxon>
        <taxon>Weeksellaceae</taxon>
        <taxon>Chryseobacterium group</taxon>
        <taxon>Chryseobacterium</taxon>
    </lineage>
</organism>
<evidence type="ECO:0000313" key="3">
    <source>
        <dbReference type="Proteomes" id="UP000252172"/>
    </source>
</evidence>
<reference evidence="2 3" key="1">
    <citation type="submission" date="2018-07" db="EMBL/GenBank/DDBJ databases">
        <title>Chryseobacterium lacus sp. nov., isolated from lake water.</title>
        <authorList>
            <person name="Li C.-M."/>
        </authorList>
    </citation>
    <scope>NUCLEOTIDE SEQUENCE [LARGE SCALE GENOMIC DNA]</scope>
    <source>
        <strain evidence="2 3">YLOS41</strain>
    </source>
</reference>
<evidence type="ECO:0000259" key="1">
    <source>
        <dbReference type="PROSITE" id="PS50967"/>
    </source>
</evidence>
<dbReference type="InterPro" id="IPR010997">
    <property type="entry name" value="HRDC-like_sf"/>
</dbReference>
<evidence type="ECO:0000313" key="2">
    <source>
        <dbReference type="EMBL" id="RCU42840.1"/>
    </source>
</evidence>
<sequence length="148" mass="17446">MKVKILKIRLSEEFQNHDEQQLNRFLRQHEVIKITSSMINGSENFWSVIIYYDEGYPTVHEKKNKYTADSELPLNSDEVKILDSLRLWRNEKAKQQNLPSYFIATNKELLSIAKYKPAKKEELSDIKGFGRHKIENYGMEIIGLLENI</sequence>